<organism evidence="2 3">
    <name type="scientific">Pygocentrus nattereri</name>
    <name type="common">Red-bellied piranha</name>
    <dbReference type="NCBI Taxonomy" id="42514"/>
    <lineage>
        <taxon>Eukaryota</taxon>
        <taxon>Metazoa</taxon>
        <taxon>Chordata</taxon>
        <taxon>Craniata</taxon>
        <taxon>Vertebrata</taxon>
        <taxon>Euteleostomi</taxon>
        <taxon>Actinopterygii</taxon>
        <taxon>Neopterygii</taxon>
        <taxon>Teleostei</taxon>
        <taxon>Ostariophysi</taxon>
        <taxon>Characiformes</taxon>
        <taxon>Characoidei</taxon>
        <taxon>Pygocentrus</taxon>
    </lineage>
</organism>
<dbReference type="Proteomes" id="UP001501920">
    <property type="component" value="Chromosome 2"/>
</dbReference>
<evidence type="ECO:0000313" key="3">
    <source>
        <dbReference type="Proteomes" id="UP001501920"/>
    </source>
</evidence>
<proteinExistence type="predicted"/>
<dbReference type="SUPFAM" id="SSF56436">
    <property type="entry name" value="C-type lectin-like"/>
    <property type="match status" value="1"/>
</dbReference>
<name>A0AAR2JVM6_PYGNA</name>
<gene>
    <name evidence="2" type="primary">RS1</name>
</gene>
<accession>A0AAR2JVM6</accession>
<dbReference type="InterPro" id="IPR016186">
    <property type="entry name" value="C-type_lectin-like/link_sf"/>
</dbReference>
<evidence type="ECO:0000259" key="1">
    <source>
        <dbReference type="PROSITE" id="PS50041"/>
    </source>
</evidence>
<reference evidence="2 3" key="1">
    <citation type="submission" date="2020-10" db="EMBL/GenBank/DDBJ databases">
        <title>Pygocentrus nattereri (red-bellied piranha) genome, fPygNat1, primary haplotype.</title>
        <authorList>
            <person name="Myers G."/>
            <person name="Meyer A."/>
            <person name="Karagic N."/>
            <person name="Pippel M."/>
            <person name="Winkler S."/>
            <person name="Tracey A."/>
            <person name="Wood J."/>
            <person name="Formenti G."/>
            <person name="Howe K."/>
            <person name="Fedrigo O."/>
            <person name="Jarvis E.D."/>
        </authorList>
    </citation>
    <scope>NUCLEOTIDE SEQUENCE [LARGE SCALE GENOMIC DNA]</scope>
</reference>
<dbReference type="SMART" id="SM00034">
    <property type="entry name" value="CLECT"/>
    <property type="match status" value="1"/>
</dbReference>
<dbReference type="PANTHER" id="PTHR45784">
    <property type="entry name" value="C-TYPE LECTIN DOMAIN FAMILY 20 MEMBER A-RELATED"/>
    <property type="match status" value="1"/>
</dbReference>
<sequence length="163" mass="18915">GSKEQVSMAVCSMQFQCFTVHRARTHETKKRRLKKFDKLSLCLLTLSSCLSRQYYFVNVNKNWSEAQAICRQSYTDLATIENDNDQSSVIAAANGNFNSQIWIGQYEDLQNSWRWYLDDDTFYGNWLTGEPNNLGGTEHCTTVDVHLVPFKCIMLCWLSKYKI</sequence>
<dbReference type="AlphaFoldDB" id="A0AAR2JVM6"/>
<dbReference type="Gene3D" id="3.10.100.10">
    <property type="entry name" value="Mannose-Binding Protein A, subunit A"/>
    <property type="match status" value="1"/>
</dbReference>
<protein>
    <recommendedName>
        <fullName evidence="1">C-type lectin domain-containing protein</fullName>
    </recommendedName>
</protein>
<dbReference type="Pfam" id="PF00059">
    <property type="entry name" value="Lectin_C"/>
    <property type="match status" value="1"/>
</dbReference>
<dbReference type="GeneTree" id="ENSGT01120000272249"/>
<keyword evidence="3" id="KW-1185">Reference proteome</keyword>
<reference evidence="2" key="3">
    <citation type="submission" date="2025-09" db="UniProtKB">
        <authorList>
            <consortium name="Ensembl"/>
        </authorList>
    </citation>
    <scope>IDENTIFICATION</scope>
</reference>
<feature type="domain" description="C-type lectin" evidence="1">
    <location>
        <begin position="54"/>
        <end position="157"/>
    </location>
</feature>
<dbReference type="InterPro" id="IPR016187">
    <property type="entry name" value="CTDL_fold"/>
</dbReference>
<evidence type="ECO:0000313" key="2">
    <source>
        <dbReference type="Ensembl" id="ENSPNAP00000053911.1"/>
    </source>
</evidence>
<dbReference type="Ensembl" id="ENSPNAT00000084606.1">
    <property type="protein sequence ID" value="ENSPNAP00000053911.1"/>
    <property type="gene ID" value="ENSPNAG00000032112.1"/>
</dbReference>
<dbReference type="InterPro" id="IPR001304">
    <property type="entry name" value="C-type_lectin-like"/>
</dbReference>
<dbReference type="PANTHER" id="PTHR45784:SF3">
    <property type="entry name" value="C-TYPE LECTIN DOMAIN FAMILY 4 MEMBER K-LIKE-RELATED"/>
    <property type="match status" value="1"/>
</dbReference>
<reference evidence="2" key="2">
    <citation type="submission" date="2025-08" db="UniProtKB">
        <authorList>
            <consortium name="Ensembl"/>
        </authorList>
    </citation>
    <scope>IDENTIFICATION</scope>
</reference>
<dbReference type="PROSITE" id="PS50041">
    <property type="entry name" value="C_TYPE_LECTIN_2"/>
    <property type="match status" value="1"/>
</dbReference>